<evidence type="ECO:0000259" key="4">
    <source>
        <dbReference type="SMART" id="SM01043"/>
    </source>
</evidence>
<organism evidence="5 6">
    <name type="scientific">Deinococcus aerius</name>
    <dbReference type="NCBI Taxonomy" id="200253"/>
    <lineage>
        <taxon>Bacteria</taxon>
        <taxon>Thermotogati</taxon>
        <taxon>Deinococcota</taxon>
        <taxon>Deinococci</taxon>
        <taxon>Deinococcales</taxon>
        <taxon>Deinococcaceae</taxon>
        <taxon>Deinococcus</taxon>
    </lineage>
</organism>
<dbReference type="Pfam" id="PF03704">
    <property type="entry name" value="BTAD"/>
    <property type="match status" value="1"/>
</dbReference>
<dbReference type="InterPro" id="IPR016032">
    <property type="entry name" value="Sig_transdc_resp-reg_C-effctor"/>
</dbReference>
<dbReference type="Gene3D" id="1.10.10.10">
    <property type="entry name" value="Winged helix-like DNA-binding domain superfamily/Winged helix DNA-binding domain"/>
    <property type="match status" value="1"/>
</dbReference>
<feature type="domain" description="Bacterial transcriptional activator" evidence="4">
    <location>
        <begin position="105"/>
        <end position="249"/>
    </location>
</feature>
<dbReference type="InterPro" id="IPR011990">
    <property type="entry name" value="TPR-like_helical_dom_sf"/>
</dbReference>
<dbReference type="InterPro" id="IPR036388">
    <property type="entry name" value="WH-like_DNA-bd_sf"/>
</dbReference>
<reference evidence="6" key="1">
    <citation type="submission" date="2018-01" db="EMBL/GenBank/DDBJ databases">
        <title>Draft Genome Sequence of the Radioresistant Bacterium Deinococcus aerius TR0125, Isolated from the Higher Atmosphere above Japan.</title>
        <authorList>
            <person name="Satoh K."/>
            <person name="Arai H."/>
            <person name="Sanzen T."/>
            <person name="Kawaguchi Y."/>
            <person name="Hayashi H."/>
            <person name="Yokobori S."/>
            <person name="Yamagishi A."/>
            <person name="Oono Y."/>
            <person name="Narumi I."/>
        </authorList>
    </citation>
    <scope>NUCLEOTIDE SEQUENCE [LARGE SCALE GENOMIC DNA]</scope>
    <source>
        <strain evidence="6">TR0125</strain>
    </source>
</reference>
<dbReference type="SUPFAM" id="SSF46894">
    <property type="entry name" value="C-terminal effector domain of the bipartite response regulators"/>
    <property type="match status" value="1"/>
</dbReference>
<evidence type="ECO:0000256" key="1">
    <source>
        <dbReference type="ARBA" id="ARBA00005820"/>
    </source>
</evidence>
<proteinExistence type="inferred from homology"/>
<evidence type="ECO:0000259" key="3">
    <source>
        <dbReference type="SMART" id="SM00862"/>
    </source>
</evidence>
<accession>A0A2I9DMN5</accession>
<dbReference type="SMART" id="SM01043">
    <property type="entry name" value="BTAD"/>
    <property type="match status" value="1"/>
</dbReference>
<protein>
    <submittedName>
        <fullName evidence="5">Uncharacterized protein</fullName>
    </submittedName>
</protein>
<dbReference type="SMART" id="SM00862">
    <property type="entry name" value="Trans_reg_C"/>
    <property type="match status" value="1"/>
</dbReference>
<gene>
    <name evidence="5" type="ORF">DAERI_180019</name>
</gene>
<dbReference type="InterPro" id="IPR051677">
    <property type="entry name" value="AfsR-DnrI-RedD_regulator"/>
</dbReference>
<dbReference type="InterPro" id="IPR001867">
    <property type="entry name" value="OmpR/PhoB-type_DNA-bd"/>
</dbReference>
<dbReference type="SUPFAM" id="SSF48452">
    <property type="entry name" value="TPR-like"/>
    <property type="match status" value="1"/>
</dbReference>
<evidence type="ECO:0000313" key="5">
    <source>
        <dbReference type="EMBL" id="GBF07828.1"/>
    </source>
</evidence>
<dbReference type="GO" id="GO:0006355">
    <property type="term" value="P:regulation of DNA-templated transcription"/>
    <property type="evidence" value="ECO:0007669"/>
    <property type="project" value="InterPro"/>
</dbReference>
<comment type="caution">
    <text evidence="5">The sequence shown here is derived from an EMBL/GenBank/DDBJ whole genome shotgun (WGS) entry which is preliminary data.</text>
</comment>
<sequence>MLEVLLFGVFRARDDSGRALALESQRARELLSFLLLHPGQPHSREVLASALWGGEAGTGSTAQSLKGLRQALWHLHSALPPGLHAELLHLGGDRVELRLHPDLSCDALTFEGTVRTLRGRAGAELTPAEARALREAAALYRADLLEGWMADWCLAERERLHSLHLAALEKLTDHAEACRDWEVGLAYAGRLLAFDRASEDTHRQAMRLHFRSGHRTAALRQFAQCERALREELGVRPSRATLALYECIRDDRPLETAWEVPAPAAAPPEPALELLQELRAAVRELRALLAEGRRVRGEP</sequence>
<dbReference type="Gene3D" id="1.25.40.10">
    <property type="entry name" value="Tetratricopeptide repeat domain"/>
    <property type="match status" value="1"/>
</dbReference>
<dbReference type="AlphaFoldDB" id="A0A2I9DMN5"/>
<dbReference type="InterPro" id="IPR005158">
    <property type="entry name" value="BTAD"/>
</dbReference>
<evidence type="ECO:0000313" key="6">
    <source>
        <dbReference type="Proteomes" id="UP000236569"/>
    </source>
</evidence>
<comment type="similarity">
    <text evidence="1">Belongs to the AfsR/DnrI/RedD regulatory family.</text>
</comment>
<dbReference type="EMBL" id="BFAG01000018">
    <property type="protein sequence ID" value="GBF07828.1"/>
    <property type="molecule type" value="Genomic_DNA"/>
</dbReference>
<keyword evidence="6" id="KW-1185">Reference proteome</keyword>
<dbReference type="PANTHER" id="PTHR35807">
    <property type="entry name" value="TRANSCRIPTIONAL REGULATOR REDD-RELATED"/>
    <property type="match status" value="1"/>
</dbReference>
<evidence type="ECO:0000256" key="2">
    <source>
        <dbReference type="ARBA" id="ARBA00023125"/>
    </source>
</evidence>
<dbReference type="GO" id="GO:0000160">
    <property type="term" value="P:phosphorelay signal transduction system"/>
    <property type="evidence" value="ECO:0007669"/>
    <property type="project" value="InterPro"/>
</dbReference>
<dbReference type="GO" id="GO:0003677">
    <property type="term" value="F:DNA binding"/>
    <property type="evidence" value="ECO:0007669"/>
    <property type="project" value="UniProtKB-KW"/>
</dbReference>
<dbReference type="RefSeq" id="WP_165794298.1">
    <property type="nucleotide sequence ID" value="NZ_BFAG01000018.1"/>
</dbReference>
<feature type="domain" description="OmpR/PhoB-type" evidence="3">
    <location>
        <begin position="17"/>
        <end position="95"/>
    </location>
</feature>
<name>A0A2I9DMN5_9DEIO</name>
<keyword evidence="2" id="KW-0238">DNA-binding</keyword>
<dbReference type="Proteomes" id="UP000236569">
    <property type="component" value="Unassembled WGS sequence"/>
</dbReference>